<dbReference type="SUPFAM" id="SSF103088">
    <property type="entry name" value="OmpA-like"/>
    <property type="match status" value="1"/>
</dbReference>
<dbReference type="CDD" id="cd07185">
    <property type="entry name" value="OmpA_C-like"/>
    <property type="match status" value="1"/>
</dbReference>
<dbReference type="PROSITE" id="PS51123">
    <property type="entry name" value="OMPA_2"/>
    <property type="match status" value="1"/>
</dbReference>
<evidence type="ECO:0000256" key="7">
    <source>
        <dbReference type="ARBA" id="ARBA00023136"/>
    </source>
</evidence>
<name>A0A5D8QG20_9THEO</name>
<dbReference type="Pfam" id="PF00691">
    <property type="entry name" value="OmpA"/>
    <property type="match status" value="1"/>
</dbReference>
<evidence type="ECO:0000313" key="12">
    <source>
        <dbReference type="EMBL" id="TZE83347.1"/>
    </source>
</evidence>
<accession>A0A5D8QG20</accession>
<feature type="domain" description="OmpA-like" evidence="11">
    <location>
        <begin position="122"/>
        <end position="243"/>
    </location>
</feature>
<dbReference type="PANTHER" id="PTHR30329:SF21">
    <property type="entry name" value="LIPOPROTEIN YIAD-RELATED"/>
    <property type="match status" value="1"/>
</dbReference>
<keyword evidence="4" id="KW-1003">Cell membrane</keyword>
<keyword evidence="5 10" id="KW-0812">Transmembrane</keyword>
<dbReference type="GO" id="GO:0005886">
    <property type="term" value="C:plasma membrane"/>
    <property type="evidence" value="ECO:0007669"/>
    <property type="project" value="UniProtKB-SubCell"/>
</dbReference>
<evidence type="ECO:0000256" key="10">
    <source>
        <dbReference type="SAM" id="Phobius"/>
    </source>
</evidence>
<proteinExistence type="inferred from homology"/>
<dbReference type="Pfam" id="PF13677">
    <property type="entry name" value="MotB_plug"/>
    <property type="match status" value="1"/>
</dbReference>
<protein>
    <submittedName>
        <fullName evidence="12">OmpA family protein</fullName>
    </submittedName>
</protein>
<organism evidence="12 13">
    <name type="scientific">Calorimonas adulescens</name>
    <dbReference type="NCBI Taxonomy" id="2606906"/>
    <lineage>
        <taxon>Bacteria</taxon>
        <taxon>Bacillati</taxon>
        <taxon>Bacillota</taxon>
        <taxon>Clostridia</taxon>
        <taxon>Thermoanaerobacterales</taxon>
        <taxon>Thermoanaerobacteraceae</taxon>
        <taxon>Calorimonas</taxon>
    </lineage>
</organism>
<comment type="caution">
    <text evidence="12">The sequence shown here is derived from an EMBL/GenBank/DDBJ whole genome shotgun (WGS) entry which is preliminary data.</text>
</comment>
<gene>
    <name evidence="12" type="ORF">FWJ32_00215</name>
</gene>
<evidence type="ECO:0000313" key="13">
    <source>
        <dbReference type="Proteomes" id="UP000322976"/>
    </source>
</evidence>
<keyword evidence="7 9" id="KW-0472">Membrane</keyword>
<dbReference type="Gene3D" id="3.30.1330.60">
    <property type="entry name" value="OmpA-like domain"/>
    <property type="match status" value="1"/>
</dbReference>
<dbReference type="Proteomes" id="UP000322976">
    <property type="component" value="Unassembled WGS sequence"/>
</dbReference>
<dbReference type="InterPro" id="IPR025713">
    <property type="entry name" value="MotB-like_N_dom"/>
</dbReference>
<comment type="subcellular location">
    <subcellularLocation>
        <location evidence="1">Cell membrane</location>
        <topology evidence="1">Single-pass membrane protein</topology>
    </subcellularLocation>
    <subcellularLocation>
        <location evidence="2">Cell outer membrane</location>
    </subcellularLocation>
</comment>
<evidence type="ECO:0000256" key="5">
    <source>
        <dbReference type="ARBA" id="ARBA00022692"/>
    </source>
</evidence>
<keyword evidence="8" id="KW-0998">Cell outer membrane</keyword>
<evidence type="ECO:0000256" key="3">
    <source>
        <dbReference type="ARBA" id="ARBA00008914"/>
    </source>
</evidence>
<dbReference type="AlphaFoldDB" id="A0A5D8QG20"/>
<keyword evidence="13" id="KW-1185">Reference proteome</keyword>
<dbReference type="EMBL" id="VTPS01000001">
    <property type="protein sequence ID" value="TZE83347.1"/>
    <property type="molecule type" value="Genomic_DNA"/>
</dbReference>
<dbReference type="PANTHER" id="PTHR30329">
    <property type="entry name" value="STATOR ELEMENT OF FLAGELLAR MOTOR COMPLEX"/>
    <property type="match status" value="1"/>
</dbReference>
<reference evidence="12 13" key="1">
    <citation type="submission" date="2019-08" db="EMBL/GenBank/DDBJ databases">
        <title>Calorimonas adulescens gen. nov., sp. nov., an anaerobic thermophilic bacterium from Sakhalin hot spring.</title>
        <authorList>
            <person name="Khomyakova M.A."/>
            <person name="Merkel A.Y."/>
            <person name="Novikov A."/>
            <person name="Bonch-Osmolovskaya E.A."/>
            <person name="Slobodkin A.I."/>
        </authorList>
    </citation>
    <scope>NUCLEOTIDE SEQUENCE [LARGE SCALE GENOMIC DNA]</scope>
    <source>
        <strain evidence="12 13">A05MB</strain>
    </source>
</reference>
<evidence type="ECO:0000256" key="9">
    <source>
        <dbReference type="PROSITE-ProRule" id="PRU00473"/>
    </source>
</evidence>
<keyword evidence="6 10" id="KW-1133">Transmembrane helix</keyword>
<evidence type="ECO:0000259" key="11">
    <source>
        <dbReference type="PROSITE" id="PS51123"/>
    </source>
</evidence>
<dbReference type="InterPro" id="IPR006664">
    <property type="entry name" value="OMP_bac"/>
</dbReference>
<dbReference type="InterPro" id="IPR006665">
    <property type="entry name" value="OmpA-like"/>
</dbReference>
<evidence type="ECO:0000256" key="1">
    <source>
        <dbReference type="ARBA" id="ARBA00004162"/>
    </source>
</evidence>
<dbReference type="GO" id="GO:0009279">
    <property type="term" value="C:cell outer membrane"/>
    <property type="evidence" value="ECO:0007669"/>
    <property type="project" value="UniProtKB-SubCell"/>
</dbReference>
<evidence type="ECO:0000256" key="8">
    <source>
        <dbReference type="ARBA" id="ARBA00023237"/>
    </source>
</evidence>
<sequence length="246" mass="27381">MSRKGRRSKNDDGPQDSKEWMNTYADLMSLLLTFFVMIFSLSTIDMNKYQALIQSLQGYLGIVKEGHTLQNTAAQLETQGSAGSNVAATNTNFEDIADVYNDIQTYIEQSNLSNSVQVTINERGILIRFVDTALFDTGKADIKPEAKEILKNVGEIIKRADKPIRVEGHTDNVPIHNEKFPSNWELSTARATNVVKYFIENVGMDPSTLSAAGYGEYHPVADNQTEEGRAKNRRVDIIIVNGSSNK</sequence>
<comment type="similarity">
    <text evidence="3">Belongs to the MotB family.</text>
</comment>
<evidence type="ECO:0000256" key="4">
    <source>
        <dbReference type="ARBA" id="ARBA00022475"/>
    </source>
</evidence>
<dbReference type="InterPro" id="IPR050330">
    <property type="entry name" value="Bact_OuterMem_StrucFunc"/>
</dbReference>
<dbReference type="InterPro" id="IPR036737">
    <property type="entry name" value="OmpA-like_sf"/>
</dbReference>
<feature type="transmembrane region" description="Helical" evidence="10">
    <location>
        <begin position="21"/>
        <end position="41"/>
    </location>
</feature>
<evidence type="ECO:0000256" key="6">
    <source>
        <dbReference type="ARBA" id="ARBA00022989"/>
    </source>
</evidence>
<dbReference type="RefSeq" id="WP_149543965.1">
    <property type="nucleotide sequence ID" value="NZ_VTPS01000001.1"/>
</dbReference>
<dbReference type="PRINTS" id="PR01021">
    <property type="entry name" value="OMPADOMAIN"/>
</dbReference>
<evidence type="ECO:0000256" key="2">
    <source>
        <dbReference type="ARBA" id="ARBA00004442"/>
    </source>
</evidence>